<dbReference type="AlphaFoldDB" id="A0AA38G211"/>
<comment type="caution">
    <text evidence="1">The sequence shown here is derived from an EMBL/GenBank/DDBJ whole genome shotgun (WGS) entry which is preliminary data.</text>
</comment>
<name>A0AA38G211_TAXCH</name>
<dbReference type="EMBL" id="JAHRHJ020000005">
    <property type="protein sequence ID" value="KAH9314666.1"/>
    <property type="molecule type" value="Genomic_DNA"/>
</dbReference>
<gene>
    <name evidence="1" type="ORF">KI387_023293</name>
</gene>
<feature type="non-terminal residue" evidence="1">
    <location>
        <position position="86"/>
    </location>
</feature>
<organism evidence="1 2">
    <name type="scientific">Taxus chinensis</name>
    <name type="common">Chinese yew</name>
    <name type="synonym">Taxus wallichiana var. chinensis</name>
    <dbReference type="NCBI Taxonomy" id="29808"/>
    <lineage>
        <taxon>Eukaryota</taxon>
        <taxon>Viridiplantae</taxon>
        <taxon>Streptophyta</taxon>
        <taxon>Embryophyta</taxon>
        <taxon>Tracheophyta</taxon>
        <taxon>Spermatophyta</taxon>
        <taxon>Pinopsida</taxon>
        <taxon>Pinidae</taxon>
        <taxon>Conifers II</taxon>
        <taxon>Cupressales</taxon>
        <taxon>Taxaceae</taxon>
        <taxon>Taxus</taxon>
    </lineage>
</organism>
<evidence type="ECO:0000313" key="2">
    <source>
        <dbReference type="Proteomes" id="UP000824469"/>
    </source>
</evidence>
<accession>A0AA38G211</accession>
<protein>
    <submittedName>
        <fullName evidence="1">Uncharacterized protein</fullName>
    </submittedName>
</protein>
<dbReference type="Proteomes" id="UP000824469">
    <property type="component" value="Unassembled WGS sequence"/>
</dbReference>
<reference evidence="1 2" key="1">
    <citation type="journal article" date="2021" name="Nat. Plants">
        <title>The Taxus genome provides insights into paclitaxel biosynthesis.</title>
        <authorList>
            <person name="Xiong X."/>
            <person name="Gou J."/>
            <person name="Liao Q."/>
            <person name="Li Y."/>
            <person name="Zhou Q."/>
            <person name="Bi G."/>
            <person name="Li C."/>
            <person name="Du R."/>
            <person name="Wang X."/>
            <person name="Sun T."/>
            <person name="Guo L."/>
            <person name="Liang H."/>
            <person name="Lu P."/>
            <person name="Wu Y."/>
            <person name="Zhang Z."/>
            <person name="Ro D.K."/>
            <person name="Shang Y."/>
            <person name="Huang S."/>
            <person name="Yan J."/>
        </authorList>
    </citation>
    <scope>NUCLEOTIDE SEQUENCE [LARGE SCALE GENOMIC DNA]</scope>
    <source>
        <strain evidence="1">Ta-2019</strain>
    </source>
</reference>
<feature type="non-terminal residue" evidence="1">
    <location>
        <position position="1"/>
    </location>
</feature>
<keyword evidence="2" id="KW-1185">Reference proteome</keyword>
<proteinExistence type="predicted"/>
<evidence type="ECO:0000313" key="1">
    <source>
        <dbReference type="EMBL" id="KAH9314666.1"/>
    </source>
</evidence>
<sequence>HAWICWICRGCSLEVGAKLGPFNHYLHTGTQYWGNGISFSLIMAIKGEYSFSDYDKCSCFCLLHVCCCGHQCGSFNEVDICSIHKF</sequence>